<dbReference type="EMBL" id="JAFLNL010000004">
    <property type="protein sequence ID" value="MBO0354019.1"/>
    <property type="molecule type" value="Genomic_DNA"/>
</dbReference>
<sequence length="436" mass="48153">MTRVLFIFLLIVLFPYTKSIGQQSDVYIKAGLLYDSKSNQLLPNKIIHIQGSTIKSITGFRKMDNDKKVIDLSDYTVLPGLIDAHTHVLFSQEANEDFAGHSIQTLTMESDALRALRGAKRAESYLEEGITSIKDLGNSGLYLDVALRDAINEGTIDGPRIFAAGPILSAVGGQVYGVTHQHQNIIDLEYRIIKSSEDAKNAVREHINQNVDLIKICADNLPNKAFLTVEEMSAIVEMAHSYDLTVTAHCITNESARNAIEAGVDGIEHGFNLTDSTLTLMAEKKIFLVPTENSRSYMETYAKLIGDDLNSMDWVGGYINKGKKRLMTAIEKGVPIVAGSDNYTKMGVSRGKSSKDMLRNYFEAGMKPLDILQSATYISAMHLNKEMDIGTISLMAYADIIAVKGNLENDFISTMDNVVFVMKDGKVYKNNVNPSK</sequence>
<evidence type="ECO:0000259" key="1">
    <source>
        <dbReference type="Pfam" id="PF01979"/>
    </source>
</evidence>
<dbReference type="InterPro" id="IPR032466">
    <property type="entry name" value="Metal_Hydrolase"/>
</dbReference>
<dbReference type="CDD" id="cd01299">
    <property type="entry name" value="Met_dep_hydrolase_A"/>
    <property type="match status" value="1"/>
</dbReference>
<dbReference type="InterPro" id="IPR006680">
    <property type="entry name" value="Amidohydro-rel"/>
</dbReference>
<dbReference type="Gene3D" id="3.20.20.140">
    <property type="entry name" value="Metal-dependent hydrolases"/>
    <property type="match status" value="1"/>
</dbReference>
<feature type="domain" description="Amidohydrolase-related" evidence="1">
    <location>
        <begin position="76"/>
        <end position="427"/>
    </location>
</feature>
<keyword evidence="3" id="KW-1185">Reference proteome</keyword>
<dbReference type="SUPFAM" id="SSF51338">
    <property type="entry name" value="Composite domain of metallo-dependent hydrolases"/>
    <property type="match status" value="2"/>
</dbReference>
<dbReference type="Gene3D" id="2.30.40.10">
    <property type="entry name" value="Urease, subunit C, domain 1"/>
    <property type="match status" value="1"/>
</dbReference>
<name>A0ABS3G3M6_9FLAO</name>
<dbReference type="PANTHER" id="PTHR43135:SF3">
    <property type="entry name" value="ALPHA-D-RIBOSE 1-METHYLPHOSPHONATE 5-TRIPHOSPHATE DIPHOSPHATASE"/>
    <property type="match status" value="1"/>
</dbReference>
<proteinExistence type="predicted"/>
<dbReference type="SUPFAM" id="SSF51556">
    <property type="entry name" value="Metallo-dependent hydrolases"/>
    <property type="match status" value="1"/>
</dbReference>
<dbReference type="PANTHER" id="PTHR43135">
    <property type="entry name" value="ALPHA-D-RIBOSE 1-METHYLPHOSPHONATE 5-TRIPHOSPHATE DIPHOSPHATASE"/>
    <property type="match status" value="1"/>
</dbReference>
<dbReference type="InterPro" id="IPR057744">
    <property type="entry name" value="OTAase-like"/>
</dbReference>
<accession>A0ABS3G3M6</accession>
<comment type="caution">
    <text evidence="2">The sequence shown here is derived from an EMBL/GenBank/DDBJ whole genome shotgun (WGS) entry which is preliminary data.</text>
</comment>
<dbReference type="InterPro" id="IPR011059">
    <property type="entry name" value="Metal-dep_hydrolase_composite"/>
</dbReference>
<dbReference type="InterPro" id="IPR051781">
    <property type="entry name" value="Metallo-dep_Hydrolase"/>
</dbReference>
<dbReference type="Proteomes" id="UP000664044">
    <property type="component" value="Unassembled WGS sequence"/>
</dbReference>
<organism evidence="2 3">
    <name type="scientific">Flagellimonas aurea</name>
    <dbReference type="NCBI Taxonomy" id="2915619"/>
    <lineage>
        <taxon>Bacteria</taxon>
        <taxon>Pseudomonadati</taxon>
        <taxon>Bacteroidota</taxon>
        <taxon>Flavobacteriia</taxon>
        <taxon>Flavobacteriales</taxon>
        <taxon>Flavobacteriaceae</taxon>
        <taxon>Flagellimonas</taxon>
    </lineage>
</organism>
<evidence type="ECO:0000313" key="2">
    <source>
        <dbReference type="EMBL" id="MBO0354019.1"/>
    </source>
</evidence>
<dbReference type="Pfam" id="PF01979">
    <property type="entry name" value="Amidohydro_1"/>
    <property type="match status" value="1"/>
</dbReference>
<evidence type="ECO:0000313" key="3">
    <source>
        <dbReference type="Proteomes" id="UP000664044"/>
    </source>
</evidence>
<gene>
    <name evidence="2" type="ORF">J0656_08330</name>
</gene>
<protein>
    <submittedName>
        <fullName evidence="2">Amidohydrolase family protein</fullName>
    </submittedName>
</protein>
<dbReference type="RefSeq" id="WP_207032846.1">
    <property type="nucleotide sequence ID" value="NZ_JAFLNL010000004.1"/>
</dbReference>
<reference evidence="2 3" key="1">
    <citation type="submission" date="2021-03" db="EMBL/GenBank/DDBJ databases">
        <title>Muricauda lutimaris sp. nov. and Muricauda ruestringensis sp. nov, two marine members of the Flavobacteriaceae isolated from deep sea sediments of Western Pacific.</title>
        <authorList>
            <person name="Zhao S."/>
            <person name="Liu R."/>
        </authorList>
    </citation>
    <scope>NUCLEOTIDE SEQUENCE [LARGE SCALE GENOMIC DNA]</scope>
    <source>
        <strain evidence="2 3">BC31-1-A7</strain>
    </source>
</reference>